<keyword evidence="1" id="KW-0040">ANK repeat</keyword>
<dbReference type="SUPFAM" id="SSF48403">
    <property type="entry name" value="Ankyrin repeat"/>
    <property type="match status" value="1"/>
</dbReference>
<dbReference type="PROSITE" id="PS50297">
    <property type="entry name" value="ANK_REP_REGION"/>
    <property type="match status" value="1"/>
</dbReference>
<evidence type="ECO:0000313" key="4">
    <source>
        <dbReference type="Proteomes" id="UP000002495"/>
    </source>
</evidence>
<dbReference type="AlphaFoldDB" id="Q7VJW8"/>
<keyword evidence="2" id="KW-0812">Transmembrane</keyword>
<keyword evidence="2" id="KW-1133">Transmembrane helix</keyword>
<feature type="transmembrane region" description="Helical" evidence="2">
    <location>
        <begin position="23"/>
        <end position="46"/>
    </location>
</feature>
<dbReference type="Gene3D" id="1.25.40.20">
    <property type="entry name" value="Ankyrin repeat-containing domain"/>
    <property type="match status" value="1"/>
</dbReference>
<dbReference type="EMBL" id="AE017125">
    <property type="protein sequence ID" value="AAP76722.1"/>
    <property type="molecule type" value="Genomic_DNA"/>
</dbReference>
<dbReference type="HOGENOM" id="CLU_784749_0_0_7"/>
<dbReference type="Proteomes" id="UP000002495">
    <property type="component" value="Chromosome"/>
</dbReference>
<evidence type="ECO:0000256" key="1">
    <source>
        <dbReference type="PROSITE-ProRule" id="PRU00023"/>
    </source>
</evidence>
<dbReference type="InterPro" id="IPR002110">
    <property type="entry name" value="Ankyrin_rpt"/>
</dbReference>
<dbReference type="PROSITE" id="PS50088">
    <property type="entry name" value="ANK_REPEAT"/>
    <property type="match status" value="1"/>
</dbReference>
<evidence type="ECO:0000256" key="2">
    <source>
        <dbReference type="SAM" id="Phobius"/>
    </source>
</evidence>
<feature type="repeat" description="ANK" evidence="1">
    <location>
        <begin position="118"/>
        <end position="145"/>
    </location>
</feature>
<reference evidence="3 4" key="1">
    <citation type="journal article" date="2003" name="Proc. Natl. Acad. Sci. U.S.A.">
        <title>The complete genome sequence of the carcinogenic bacterium Helicobacter hepaticus.</title>
        <authorList>
            <person name="Suerbaum S."/>
            <person name="Josenhans C."/>
            <person name="Sterzenbach T."/>
            <person name="Drescher B."/>
            <person name="Brandt P."/>
            <person name="Bell M."/>
            <person name="Droege M."/>
            <person name="Fartmann B."/>
            <person name="Fischer H.-P."/>
            <person name="Ge Z."/>
            <person name="Hoerster A."/>
            <person name="Holland R."/>
            <person name="Klein K."/>
            <person name="Koenig J."/>
            <person name="Macko L."/>
            <person name="Mendz G.L."/>
            <person name="Nyakatura G."/>
            <person name="Schauer D.B."/>
            <person name="Shen Z."/>
            <person name="Weber J."/>
            <person name="Frosch M."/>
            <person name="Fox J.G."/>
        </authorList>
    </citation>
    <scope>NUCLEOTIDE SEQUENCE [LARGE SCALE GENOMIC DNA]</scope>
    <source>
        <strain evidence="4">ATCC 51449 / 3B1</strain>
    </source>
</reference>
<accession>Q7VJW8</accession>
<dbReference type="KEGG" id="hhe:HH_0125"/>
<gene>
    <name evidence="3" type="ordered locus">HH_0125</name>
</gene>
<proteinExistence type="predicted"/>
<evidence type="ECO:0000313" key="3">
    <source>
        <dbReference type="EMBL" id="AAP76722.1"/>
    </source>
</evidence>
<name>Q7VJW8_HELHP</name>
<sequence>MQSLETINHTNKWVKIKKLLKRIVFIGLVFFIGIFLYRVVLGSMLIHSVDFTYSNDYNPKKVTLLLYLGAMKGFEGNEEDYNASNYRYRDLHYLVARGDIENVRLYLRLGGDVNLGGDSKSALYIALSRGDNEMAKLLLEYGARVIFDKGFLLLNLLDRKITDEVAELVVNRALEESNMSVQYLCWASRDFSYNGFSSRAFHLMLERINEPLEDITCENWGLLYAMLNKGFRNNGFGIDEIKAVFLKAKEQGCKECMNYVVRLYYRGLDWVERVNVMAEIIYKINSYKIDLDIKKEQEMLDLLEFFILNGGDVNSYIPSSYKPETLLENTKYRDKKYHHLKSVIALLIKYGAK</sequence>
<dbReference type="SMART" id="SM00248">
    <property type="entry name" value="ANK"/>
    <property type="match status" value="2"/>
</dbReference>
<dbReference type="STRING" id="235279.HH_0125"/>
<dbReference type="InterPro" id="IPR036770">
    <property type="entry name" value="Ankyrin_rpt-contain_sf"/>
</dbReference>
<organism evidence="3 4">
    <name type="scientific">Helicobacter hepaticus (strain ATCC 51449 / 3B1)</name>
    <dbReference type="NCBI Taxonomy" id="235279"/>
    <lineage>
        <taxon>Bacteria</taxon>
        <taxon>Pseudomonadati</taxon>
        <taxon>Campylobacterota</taxon>
        <taxon>Epsilonproteobacteria</taxon>
        <taxon>Campylobacterales</taxon>
        <taxon>Helicobacteraceae</taxon>
        <taxon>Helicobacter</taxon>
    </lineage>
</organism>
<keyword evidence="4" id="KW-1185">Reference proteome</keyword>
<protein>
    <submittedName>
        <fullName evidence="3">Uncharacterized protein</fullName>
    </submittedName>
</protein>
<keyword evidence="2" id="KW-0472">Membrane</keyword>